<dbReference type="EMBL" id="WQNE01000053">
    <property type="protein sequence ID" value="MVT78362.1"/>
    <property type="molecule type" value="Genomic_DNA"/>
</dbReference>
<comment type="caution">
    <text evidence="3">The sequence shown here is derived from an EMBL/GenBank/DDBJ whole genome shotgun (WGS) entry which is preliminary data.</text>
</comment>
<protein>
    <recommendedName>
        <fullName evidence="2">Acetyl-coenzyme A synthetase N-terminal domain-containing protein</fullName>
    </recommendedName>
</protein>
<feature type="compositionally biased region" description="Low complexity" evidence="1">
    <location>
        <begin position="88"/>
        <end position="113"/>
    </location>
</feature>
<keyword evidence="4" id="KW-1185">Reference proteome</keyword>
<evidence type="ECO:0000259" key="2">
    <source>
        <dbReference type="Pfam" id="PF16177"/>
    </source>
</evidence>
<dbReference type="Gene3D" id="3.40.50.12780">
    <property type="entry name" value="N-terminal domain of ligase-like"/>
    <property type="match status" value="1"/>
</dbReference>
<reference evidence="3 4" key="1">
    <citation type="submission" date="2019-12" db="EMBL/GenBank/DDBJ databases">
        <title>Draft genome sequences Bradyrhizobium cajani AMBPC1010, Bradyrhizobium pachyrhizi AMBPC1040 and Bradyrhizobium yuanmingense ALSPC3051, three plant growth promoting strains isolated from nodules of Cajanus cajan L. in Dominican Republic.</title>
        <authorList>
            <person name="Flores-Felix J.D."/>
            <person name="Araujo J."/>
            <person name="Diaz-Alcantara C."/>
            <person name="Gonzalez-Andres F."/>
            <person name="Velazquez E."/>
        </authorList>
    </citation>
    <scope>NUCLEOTIDE SEQUENCE [LARGE SCALE GENOMIC DNA]</scope>
    <source>
        <strain evidence="3 4">1010</strain>
    </source>
</reference>
<feature type="region of interest" description="Disordered" evidence="1">
    <location>
        <begin position="87"/>
        <end position="113"/>
    </location>
</feature>
<dbReference type="PANTHER" id="PTHR43347">
    <property type="entry name" value="ACYL-COA SYNTHETASE"/>
    <property type="match status" value="1"/>
</dbReference>
<evidence type="ECO:0000313" key="3">
    <source>
        <dbReference type="EMBL" id="MVT78362.1"/>
    </source>
</evidence>
<accession>A0A844TT30</accession>
<dbReference type="InterPro" id="IPR032387">
    <property type="entry name" value="ACAS_N"/>
</dbReference>
<dbReference type="Pfam" id="PF16177">
    <property type="entry name" value="ACAS_N"/>
    <property type="match status" value="1"/>
</dbReference>
<dbReference type="Proteomes" id="UP000449969">
    <property type="component" value="Unassembled WGS sequence"/>
</dbReference>
<dbReference type="InterPro" id="IPR042099">
    <property type="entry name" value="ANL_N_sf"/>
</dbReference>
<feature type="domain" description="Acetyl-coenzyme A synthetase N-terminal" evidence="2">
    <location>
        <begin position="15"/>
        <end position="68"/>
    </location>
</feature>
<dbReference type="PANTHER" id="PTHR43347:SF3">
    <property type="entry name" value="ACYL-COA SYNTHETASE SHORT-CHAIN FAMILY MEMBER 3, MITOCHONDRIAL"/>
    <property type="match status" value="1"/>
</dbReference>
<evidence type="ECO:0000313" key="4">
    <source>
        <dbReference type="Proteomes" id="UP000449969"/>
    </source>
</evidence>
<evidence type="ECO:0000256" key="1">
    <source>
        <dbReference type="SAM" id="MobiDB-lite"/>
    </source>
</evidence>
<dbReference type="OrthoDB" id="8242370at2"/>
<sequence length="113" mass="11889">MSKPSIIGGLGVSHYQESLARALADPEGLWAEAAKEVDWIEWPRKIFDPSMGIYGRWCAGGAVNTCYNTLDRHVAQGSCAAAVPAKCGSRGSSPRSSSAASMGASCNAARDER</sequence>
<dbReference type="AlphaFoldDB" id="A0A844TT30"/>
<name>A0A844TT30_9BRAD</name>
<proteinExistence type="predicted"/>
<gene>
    <name evidence="3" type="ORF">GPL20_35950</name>
</gene>
<organism evidence="3 4">
    <name type="scientific">Bradyrhizobium cajani</name>
    <dbReference type="NCBI Taxonomy" id="1928661"/>
    <lineage>
        <taxon>Bacteria</taxon>
        <taxon>Pseudomonadati</taxon>
        <taxon>Pseudomonadota</taxon>
        <taxon>Alphaproteobacteria</taxon>
        <taxon>Hyphomicrobiales</taxon>
        <taxon>Nitrobacteraceae</taxon>
        <taxon>Bradyrhizobium</taxon>
    </lineage>
</organism>
<dbReference type="GO" id="GO:0050218">
    <property type="term" value="F:propionate-CoA ligase activity"/>
    <property type="evidence" value="ECO:0007669"/>
    <property type="project" value="TreeGrafter"/>
</dbReference>